<feature type="transmembrane region" description="Helical" evidence="1">
    <location>
        <begin position="111"/>
        <end position="132"/>
    </location>
</feature>
<feature type="transmembrane region" description="Helical" evidence="1">
    <location>
        <begin position="470"/>
        <end position="490"/>
    </location>
</feature>
<dbReference type="AlphaFoldDB" id="A0A6J6H1E1"/>
<feature type="transmembrane region" description="Helical" evidence="1">
    <location>
        <begin position="502"/>
        <end position="522"/>
    </location>
</feature>
<protein>
    <submittedName>
        <fullName evidence="2">Unannotated protein</fullName>
    </submittedName>
</protein>
<keyword evidence="1" id="KW-0812">Transmembrane</keyword>
<dbReference type="Gene3D" id="3.40.50.150">
    <property type="entry name" value="Vaccinia Virus protein VP39"/>
    <property type="match status" value="1"/>
</dbReference>
<dbReference type="InterPro" id="IPR001045">
    <property type="entry name" value="Spermi_synthase"/>
</dbReference>
<dbReference type="GO" id="GO:0004766">
    <property type="term" value="F:spermidine synthase activity"/>
    <property type="evidence" value="ECO:0007669"/>
    <property type="project" value="TreeGrafter"/>
</dbReference>
<gene>
    <name evidence="2" type="ORF">UFOPK1820_01145</name>
</gene>
<keyword evidence="1" id="KW-1133">Transmembrane helix</keyword>
<name>A0A6J6H1E1_9ZZZZ</name>
<feature type="transmembrane region" description="Helical" evidence="1">
    <location>
        <begin position="66"/>
        <end position="84"/>
    </location>
</feature>
<dbReference type="PANTHER" id="PTHR11558">
    <property type="entry name" value="SPERMIDINE/SPERMINE SYNTHASE"/>
    <property type="match status" value="1"/>
</dbReference>
<feature type="transmembrane region" description="Helical" evidence="1">
    <location>
        <begin position="528"/>
        <end position="548"/>
    </location>
</feature>
<feature type="transmembrane region" description="Helical" evidence="1">
    <location>
        <begin position="557"/>
        <end position="574"/>
    </location>
</feature>
<feature type="transmembrane region" description="Helical" evidence="1">
    <location>
        <begin position="169"/>
        <end position="184"/>
    </location>
</feature>
<accession>A0A6J6H1E1</accession>
<dbReference type="CDD" id="cd02440">
    <property type="entry name" value="AdoMet_MTases"/>
    <property type="match status" value="1"/>
</dbReference>
<dbReference type="SUPFAM" id="SSF53335">
    <property type="entry name" value="S-adenosyl-L-methionine-dependent methyltransferases"/>
    <property type="match status" value="1"/>
</dbReference>
<sequence>MPSTSSRLRVRLVLLCFLMLFSELALIRWLGGNVLYLSYFSNIVLLGSFLGIGLGFLWSHRSEHELLPYTPLVFGLLILFVHNVPVNVRATGGDLIFFGGELKPSGPPREVALPIIFFTVAAILACIGNGIAVTFKKLKNLEAYQFDLIGSILGIAFFTVLSFLGATPVVWGTIVAAILIYTIRPRQLRQIALTLIPLLIMVVTLGIESRDSNVIWTPYYKAQTLDVAGLGADDVGVGVLVNGVPHWFQTAKYDLPIYQAVYERRTDKTPANDLLIIGAGSGNDVSVGLHEGAAHIDAVEIDRRLFEVARDGHANRPYDDPRVDVHINDGRAYLEQSNKQWDLMILALPDSLTLVQGASSIRLESYLFTQEAANSYRQHLSENGVFSMYNLYRESWLVDRYAATLEAAFGHPPCVSKLDGAALAVITIGVSPEGVTCPADEVWASTSATPDPVRDNRPFPYLRTPSIPNFYLVALALILFMSLLLVRVVGGPLTGMRSHLDLFFMGVAFLLLETKNVVQFALLFGTTWLVNALVFGGVMLSVLLAVIISQRVVIKKLLIPYVLLGVAIVIGWLIPQSSLLSLGLPLRLLTACAIAFAPIFLANIIFAQRFRDTSDSANAFAANLIGAMVGGVLEYSSLLIGYRNLLIVALLLYIAAGYSGRRHFRPAI</sequence>
<proteinExistence type="predicted"/>
<evidence type="ECO:0000313" key="2">
    <source>
        <dbReference type="EMBL" id="CAB4607507.1"/>
    </source>
</evidence>
<organism evidence="2">
    <name type="scientific">freshwater metagenome</name>
    <dbReference type="NCBI Taxonomy" id="449393"/>
    <lineage>
        <taxon>unclassified sequences</taxon>
        <taxon>metagenomes</taxon>
        <taxon>ecological metagenomes</taxon>
    </lineage>
</organism>
<dbReference type="Pfam" id="PF01564">
    <property type="entry name" value="Spermine_synth"/>
    <property type="match status" value="1"/>
</dbReference>
<dbReference type="GO" id="GO:0008295">
    <property type="term" value="P:spermidine biosynthetic process"/>
    <property type="evidence" value="ECO:0007669"/>
    <property type="project" value="TreeGrafter"/>
</dbReference>
<feature type="transmembrane region" description="Helical" evidence="1">
    <location>
        <begin position="12"/>
        <end position="30"/>
    </location>
</feature>
<feature type="transmembrane region" description="Helical" evidence="1">
    <location>
        <begin position="618"/>
        <end position="636"/>
    </location>
</feature>
<keyword evidence="1" id="KW-0472">Membrane</keyword>
<dbReference type="PANTHER" id="PTHR11558:SF11">
    <property type="entry name" value="SPERMIDINE SYNTHASE"/>
    <property type="match status" value="1"/>
</dbReference>
<dbReference type="EMBL" id="CAEZUK010000207">
    <property type="protein sequence ID" value="CAB4607507.1"/>
    <property type="molecule type" value="Genomic_DNA"/>
</dbReference>
<feature type="transmembrane region" description="Helical" evidence="1">
    <location>
        <begin position="36"/>
        <end position="59"/>
    </location>
</feature>
<evidence type="ECO:0000256" key="1">
    <source>
        <dbReference type="SAM" id="Phobius"/>
    </source>
</evidence>
<dbReference type="InterPro" id="IPR029063">
    <property type="entry name" value="SAM-dependent_MTases_sf"/>
</dbReference>
<reference evidence="2" key="1">
    <citation type="submission" date="2020-05" db="EMBL/GenBank/DDBJ databases">
        <authorList>
            <person name="Chiriac C."/>
            <person name="Salcher M."/>
            <person name="Ghai R."/>
            <person name="Kavagutti S V."/>
        </authorList>
    </citation>
    <scope>NUCLEOTIDE SEQUENCE</scope>
</reference>
<feature type="transmembrane region" description="Helical" evidence="1">
    <location>
        <begin position="586"/>
        <end position="606"/>
    </location>
</feature>
<dbReference type="GO" id="GO:0005829">
    <property type="term" value="C:cytosol"/>
    <property type="evidence" value="ECO:0007669"/>
    <property type="project" value="TreeGrafter"/>
</dbReference>
<feature type="transmembrane region" description="Helical" evidence="1">
    <location>
        <begin position="642"/>
        <end position="660"/>
    </location>
</feature>